<feature type="compositionally biased region" description="Low complexity" evidence="2">
    <location>
        <begin position="232"/>
        <end position="242"/>
    </location>
</feature>
<dbReference type="Proteomes" id="UP001476282">
    <property type="component" value="Unassembled WGS sequence"/>
</dbReference>
<protein>
    <submittedName>
        <fullName evidence="3">Uncharacterized protein</fullName>
    </submittedName>
</protein>
<keyword evidence="1" id="KW-0175">Coiled coil</keyword>
<feature type="coiled-coil region" evidence="1">
    <location>
        <begin position="205"/>
        <end position="232"/>
    </location>
</feature>
<name>A0ABP9ULR0_9BACT</name>
<comment type="caution">
    <text evidence="3">The sequence shown here is derived from an EMBL/GenBank/DDBJ whole genome shotgun (WGS) entry which is preliminary data.</text>
</comment>
<organism evidence="3 4">
    <name type="scientific">Haloferula sargassicola</name>
    <dbReference type="NCBI Taxonomy" id="490096"/>
    <lineage>
        <taxon>Bacteria</taxon>
        <taxon>Pseudomonadati</taxon>
        <taxon>Verrucomicrobiota</taxon>
        <taxon>Verrucomicrobiia</taxon>
        <taxon>Verrucomicrobiales</taxon>
        <taxon>Verrucomicrobiaceae</taxon>
        <taxon>Haloferula</taxon>
    </lineage>
</organism>
<proteinExistence type="predicted"/>
<sequence>MKASTWIPLSVLAGGLATVTVGIQSLRDHDHTGQADWWMGETRKIEVENEVRLLRYRVAEMEKDQQIWSVAKQQCRELATRHHELADVEDDLRDEIETMKIDMAIWLEERLADLRSSREGETFPEITSASGKSYHHVTVTRVSEAGVEFRHAGGLARLTSEDLTSDQLSHFGIDPERSVACVAREKAMAVAYSNEVDLALTTAERAEEKRAEEAAQRQLAVLEKRIRESSRRVAASTVSSRSPLRDRSRRPSRGPDVYWTGVRRVYYPRPTCYGRTSSNYRQEGGLIYSLDTGRVYPNTMNGRSLAGHYISYRPQHVPVCRPYPYR</sequence>
<evidence type="ECO:0000256" key="1">
    <source>
        <dbReference type="SAM" id="Coils"/>
    </source>
</evidence>
<dbReference type="EMBL" id="BAABRI010000004">
    <property type="protein sequence ID" value="GAA5481641.1"/>
    <property type="molecule type" value="Genomic_DNA"/>
</dbReference>
<evidence type="ECO:0000256" key="2">
    <source>
        <dbReference type="SAM" id="MobiDB-lite"/>
    </source>
</evidence>
<evidence type="ECO:0000313" key="4">
    <source>
        <dbReference type="Proteomes" id="UP001476282"/>
    </source>
</evidence>
<reference evidence="3 4" key="1">
    <citation type="submission" date="2024-02" db="EMBL/GenBank/DDBJ databases">
        <title>Haloferula sargassicola NBRC 104335.</title>
        <authorList>
            <person name="Ichikawa N."/>
            <person name="Katano-Makiyama Y."/>
            <person name="Hidaka K."/>
        </authorList>
    </citation>
    <scope>NUCLEOTIDE SEQUENCE [LARGE SCALE GENOMIC DNA]</scope>
    <source>
        <strain evidence="3 4">NBRC 104335</strain>
    </source>
</reference>
<evidence type="ECO:0000313" key="3">
    <source>
        <dbReference type="EMBL" id="GAA5481641.1"/>
    </source>
</evidence>
<accession>A0ABP9ULR0</accession>
<keyword evidence="4" id="KW-1185">Reference proteome</keyword>
<feature type="region of interest" description="Disordered" evidence="2">
    <location>
        <begin position="232"/>
        <end position="253"/>
    </location>
</feature>
<gene>
    <name evidence="3" type="ORF">Hsar01_00852</name>
</gene>